<evidence type="ECO:0000259" key="8">
    <source>
        <dbReference type="Pfam" id="PF02687"/>
    </source>
</evidence>
<organism evidence="9 10">
    <name type="scientific">Nonomuraea rosea</name>
    <dbReference type="NCBI Taxonomy" id="638574"/>
    <lineage>
        <taxon>Bacteria</taxon>
        <taxon>Bacillati</taxon>
        <taxon>Actinomycetota</taxon>
        <taxon>Actinomycetes</taxon>
        <taxon>Streptosporangiales</taxon>
        <taxon>Streptosporangiaceae</taxon>
        <taxon>Nonomuraea</taxon>
    </lineage>
</organism>
<dbReference type="EMBL" id="BAABDQ010000015">
    <property type="protein sequence ID" value="GAA3573352.1"/>
    <property type="molecule type" value="Genomic_DNA"/>
</dbReference>
<protein>
    <submittedName>
        <fullName evidence="9">ABC transporter permease</fullName>
    </submittedName>
</protein>
<dbReference type="PANTHER" id="PTHR30572">
    <property type="entry name" value="MEMBRANE COMPONENT OF TRANSPORTER-RELATED"/>
    <property type="match status" value="1"/>
</dbReference>
<evidence type="ECO:0000313" key="9">
    <source>
        <dbReference type="EMBL" id="GAA3573352.1"/>
    </source>
</evidence>
<dbReference type="RefSeq" id="WP_345567350.1">
    <property type="nucleotide sequence ID" value="NZ_BAABDQ010000015.1"/>
</dbReference>
<feature type="transmembrane region" description="Helical" evidence="7">
    <location>
        <begin position="320"/>
        <end position="341"/>
    </location>
</feature>
<feature type="transmembrane region" description="Helical" evidence="7">
    <location>
        <begin position="812"/>
        <end position="831"/>
    </location>
</feature>
<dbReference type="InterPro" id="IPR003838">
    <property type="entry name" value="ABC3_permease_C"/>
</dbReference>
<dbReference type="Pfam" id="PF02687">
    <property type="entry name" value="FtsX"/>
    <property type="match status" value="2"/>
</dbReference>
<keyword evidence="2" id="KW-1003">Cell membrane</keyword>
<feature type="domain" description="ABC3 transporter permease C-terminal" evidence="8">
    <location>
        <begin position="277"/>
        <end position="396"/>
    </location>
</feature>
<evidence type="ECO:0000256" key="4">
    <source>
        <dbReference type="ARBA" id="ARBA00022989"/>
    </source>
</evidence>
<dbReference type="Proteomes" id="UP001500630">
    <property type="component" value="Unassembled WGS sequence"/>
</dbReference>
<evidence type="ECO:0000256" key="5">
    <source>
        <dbReference type="ARBA" id="ARBA00023136"/>
    </source>
</evidence>
<feature type="transmembrane region" description="Helical" evidence="7">
    <location>
        <begin position="417"/>
        <end position="436"/>
    </location>
</feature>
<sequence length="842" mass="85767">MLSIAWSTLRTRWLSFFGTFLALALGAALTAALGQVLASSISSPQPGPQRYAAAPVVVTADDRLTVHSWLGTSSAPLAEPRGVPAPLAARLPDAVVDRVFPARLAGGPAATGRPWSAVRAAPYKLSSGRAPARSDEIAVTGGARIGARVQVVTSAGARPYQVVGVVTAGPEAAVFFTDARAARLSPRIDALVLWRPAAEVRAALGTAAQRETAALGTAAGPETAALGTAARREAAATGEPAVAAGLRVLTGRDRALLDPSREAGEQARNNANTIAGIAAGFAGFIAIFVVSSTFSFAVGQRRREFALLRTIGATTGQIRRMVYGEAVLVAVTASALGAALGPRATRLILGWLVSLGMAPAWLVPSTSTAPSVIAFGTGVLVSLLGVVAAARRASRVRPAEALREAGVEPRAMTPGRWISGLGVLAAAVIGMAVNAIGDPAGATNNKSFMPIVMLLIAAVGLLAPVLVRPVTDLLAGPLERLRGAGGLVVSAGAVASTRRTAATAAPVLVTVGLAATLLGGAAMTDATKTAMQTSPVRAGHLVLPTGAGGLDRQLVERLRALPGANVVTATSTSLYTLEGNGTQLIRRPAEAVDPANLTTALSAPVTAGSLKDLRDDTIAVSTTWELSLGRRVKLWRADGSEATFTVIALLGERSAADSYVTPAHAFSARPTVAYVGLRPGTPASALEHAVAGHNARAMTKAAWIESAGDRRATASRLGLLVVLGIMLCYTVIALVNTLLMAASDRAGERGALRLLGATRAQVLRYVMAEALLVVAVGVLLAAVATLLGLLGLWSALVQLAGPVPVSVPWEPVAGLVAACFALAVVAAVLPASRTKGVDIPRL</sequence>
<name>A0ABP6XWR5_9ACTN</name>
<comment type="similarity">
    <text evidence="6">Belongs to the ABC-4 integral membrane protein family.</text>
</comment>
<comment type="caution">
    <text evidence="9">The sequence shown here is derived from an EMBL/GenBank/DDBJ whole genome shotgun (WGS) entry which is preliminary data.</text>
</comment>
<feature type="transmembrane region" description="Helical" evidence="7">
    <location>
        <begin position="371"/>
        <end position="390"/>
    </location>
</feature>
<keyword evidence="3 7" id="KW-0812">Transmembrane</keyword>
<gene>
    <name evidence="9" type="ORF">GCM10022419_062880</name>
</gene>
<evidence type="ECO:0000256" key="7">
    <source>
        <dbReference type="SAM" id="Phobius"/>
    </source>
</evidence>
<proteinExistence type="inferred from homology"/>
<feature type="domain" description="ABC3 transporter permease C-terminal" evidence="8">
    <location>
        <begin position="721"/>
        <end position="835"/>
    </location>
</feature>
<evidence type="ECO:0000256" key="3">
    <source>
        <dbReference type="ARBA" id="ARBA00022692"/>
    </source>
</evidence>
<evidence type="ECO:0000313" key="10">
    <source>
        <dbReference type="Proteomes" id="UP001500630"/>
    </source>
</evidence>
<reference evidence="10" key="1">
    <citation type="journal article" date="2019" name="Int. J. Syst. Evol. Microbiol.">
        <title>The Global Catalogue of Microorganisms (GCM) 10K type strain sequencing project: providing services to taxonomists for standard genome sequencing and annotation.</title>
        <authorList>
            <consortium name="The Broad Institute Genomics Platform"/>
            <consortium name="The Broad Institute Genome Sequencing Center for Infectious Disease"/>
            <person name="Wu L."/>
            <person name="Ma J."/>
        </authorList>
    </citation>
    <scope>NUCLEOTIDE SEQUENCE [LARGE SCALE GENOMIC DNA]</scope>
    <source>
        <strain evidence="10">JCM 17326</strain>
    </source>
</reference>
<dbReference type="InterPro" id="IPR050250">
    <property type="entry name" value="Macrolide_Exporter_MacB"/>
</dbReference>
<keyword evidence="10" id="KW-1185">Reference proteome</keyword>
<evidence type="ECO:0000256" key="6">
    <source>
        <dbReference type="ARBA" id="ARBA00038076"/>
    </source>
</evidence>
<feature type="transmembrane region" description="Helical" evidence="7">
    <location>
        <begin position="762"/>
        <end position="792"/>
    </location>
</feature>
<dbReference type="PANTHER" id="PTHR30572:SF4">
    <property type="entry name" value="ABC TRANSPORTER PERMEASE YTRF"/>
    <property type="match status" value="1"/>
</dbReference>
<feature type="transmembrane region" description="Helical" evidence="7">
    <location>
        <begin position="448"/>
        <end position="467"/>
    </location>
</feature>
<comment type="subcellular location">
    <subcellularLocation>
        <location evidence="1">Cell membrane</location>
        <topology evidence="1">Multi-pass membrane protein</topology>
    </subcellularLocation>
</comment>
<keyword evidence="5 7" id="KW-0472">Membrane</keyword>
<keyword evidence="4 7" id="KW-1133">Transmembrane helix</keyword>
<evidence type="ECO:0000256" key="1">
    <source>
        <dbReference type="ARBA" id="ARBA00004651"/>
    </source>
</evidence>
<feature type="transmembrane region" description="Helical" evidence="7">
    <location>
        <begin position="274"/>
        <end position="299"/>
    </location>
</feature>
<evidence type="ECO:0000256" key="2">
    <source>
        <dbReference type="ARBA" id="ARBA00022475"/>
    </source>
</evidence>
<feature type="transmembrane region" description="Helical" evidence="7">
    <location>
        <begin position="717"/>
        <end position="741"/>
    </location>
</feature>
<accession>A0ABP6XWR5</accession>